<protein>
    <submittedName>
        <fullName evidence="2">Uncharacterized protein</fullName>
    </submittedName>
</protein>
<feature type="non-terminal residue" evidence="2">
    <location>
        <position position="1"/>
    </location>
</feature>
<sequence length="45" mass="4677">WLTSGPPGPPARRPRGGPGRTGGRCRSTAAPGSGRRCPCCTRWAD</sequence>
<feature type="region of interest" description="Disordered" evidence="1">
    <location>
        <begin position="1"/>
        <end position="37"/>
    </location>
</feature>
<feature type="compositionally biased region" description="Pro residues" evidence="1">
    <location>
        <begin position="1"/>
        <end position="11"/>
    </location>
</feature>
<evidence type="ECO:0000256" key="1">
    <source>
        <dbReference type="SAM" id="MobiDB-lite"/>
    </source>
</evidence>
<proteinExistence type="predicted"/>
<gene>
    <name evidence="2" type="ORF">AVDCRST_MAG41-1026</name>
</gene>
<dbReference type="AlphaFoldDB" id="A0A6J4HU41"/>
<accession>A0A6J4HU41</accession>
<reference evidence="2" key="1">
    <citation type="submission" date="2020-02" db="EMBL/GenBank/DDBJ databases">
        <authorList>
            <person name="Meier V. D."/>
        </authorList>
    </citation>
    <scope>NUCLEOTIDE SEQUENCE</scope>
    <source>
        <strain evidence="2">AVDCRST_MAG41</strain>
    </source>
</reference>
<feature type="non-terminal residue" evidence="2">
    <location>
        <position position="45"/>
    </location>
</feature>
<dbReference type="EMBL" id="CADCTP010000099">
    <property type="protein sequence ID" value="CAA9231872.1"/>
    <property type="molecule type" value="Genomic_DNA"/>
</dbReference>
<evidence type="ECO:0000313" key="2">
    <source>
        <dbReference type="EMBL" id="CAA9231872.1"/>
    </source>
</evidence>
<name>A0A6J4HU41_9ACTN</name>
<organism evidence="2">
    <name type="scientific">uncultured Mycobacteriales bacterium</name>
    <dbReference type="NCBI Taxonomy" id="581187"/>
    <lineage>
        <taxon>Bacteria</taxon>
        <taxon>Bacillati</taxon>
        <taxon>Actinomycetota</taxon>
        <taxon>Actinomycetes</taxon>
        <taxon>Mycobacteriales</taxon>
        <taxon>environmental samples</taxon>
    </lineage>
</organism>